<dbReference type="EMBL" id="JASBWS010000143">
    <property type="protein sequence ID" value="KAJ9094140.1"/>
    <property type="molecule type" value="Genomic_DNA"/>
</dbReference>
<evidence type="ECO:0000313" key="2">
    <source>
        <dbReference type="Proteomes" id="UP001230649"/>
    </source>
</evidence>
<reference evidence="1" key="1">
    <citation type="submission" date="2023-04" db="EMBL/GenBank/DDBJ databases">
        <title>Draft Genome sequencing of Naganishia species isolated from polar environments using Oxford Nanopore Technology.</title>
        <authorList>
            <person name="Leo P."/>
            <person name="Venkateswaran K."/>
        </authorList>
    </citation>
    <scope>NUCLEOTIDE SEQUENCE</scope>
    <source>
        <strain evidence="1">MNA-CCFEE 5262</strain>
    </source>
</reference>
<dbReference type="Proteomes" id="UP001230649">
    <property type="component" value="Unassembled WGS sequence"/>
</dbReference>
<comment type="caution">
    <text evidence="1">The sequence shown here is derived from an EMBL/GenBank/DDBJ whole genome shotgun (WGS) entry which is preliminary data.</text>
</comment>
<organism evidence="1 2">
    <name type="scientific">Naganishia adeliensis</name>
    <dbReference type="NCBI Taxonomy" id="92952"/>
    <lineage>
        <taxon>Eukaryota</taxon>
        <taxon>Fungi</taxon>
        <taxon>Dikarya</taxon>
        <taxon>Basidiomycota</taxon>
        <taxon>Agaricomycotina</taxon>
        <taxon>Tremellomycetes</taxon>
        <taxon>Filobasidiales</taxon>
        <taxon>Filobasidiaceae</taxon>
        <taxon>Naganishia</taxon>
    </lineage>
</organism>
<protein>
    <submittedName>
        <fullName evidence="1">Uncharacterized protein</fullName>
    </submittedName>
</protein>
<name>A0ACC2V5F2_9TREE</name>
<keyword evidence="2" id="KW-1185">Reference proteome</keyword>
<evidence type="ECO:0000313" key="1">
    <source>
        <dbReference type="EMBL" id="KAJ9094140.1"/>
    </source>
</evidence>
<sequence>MNVIREINRINERELALGGDGTTASWHDDYKDSAYVFVGGLPFELTEGDVITIMSQFGEVADINMPRDKETGKTKGFAFVMYEDQRSTVLAVDNLTGGKVLGRTLRVDHVKDYKQPGSRNDEGEFQEPEAPSMNALPPIINGSDGSSSSSEAEEDEDPMAAYIRAERKKAKAKKKSKKVKTEVGETKEERRARKAAKRAKKAARGEVTEGSVKREREESPRRTDERSRARDHRPVSRSRSPRRSTSCPIKSEPEEDTKPSLSDLRRGDDRAHRRDGRRSQTPPFVGRVKRESPPTERERYSSNRDFPERQDDRRESASERRNDHRPPRDDFPSRRTETDWRAGRDARPDDSYRGDTRGDRPAEGDYATWQNRRDVESVMRRVGGRDGDTGERRRRD</sequence>
<proteinExistence type="predicted"/>
<gene>
    <name evidence="1" type="ORF">QFC20_006970</name>
</gene>
<accession>A0ACC2V5F2</accession>